<protein>
    <submittedName>
        <fullName evidence="1">GrpB-like predicted nucleotidyltransferase (UPF0157 family)</fullName>
    </submittedName>
</protein>
<comment type="caution">
    <text evidence="1">The sequence shown here is derived from an EMBL/GenBank/DDBJ whole genome shotgun (WGS) entry which is preliminary data.</text>
</comment>
<dbReference type="Pfam" id="PF04229">
    <property type="entry name" value="GrpB"/>
    <property type="match status" value="1"/>
</dbReference>
<keyword evidence="2" id="KW-1185">Reference proteome</keyword>
<name>A0A561U4V1_9PSEU</name>
<gene>
    <name evidence="1" type="ORF">FHU35_1394</name>
</gene>
<dbReference type="Gene3D" id="3.30.460.10">
    <property type="entry name" value="Beta Polymerase, domain 2"/>
    <property type="match status" value="1"/>
</dbReference>
<dbReference type="InterPro" id="IPR007344">
    <property type="entry name" value="GrpB/CoaE"/>
</dbReference>
<dbReference type="Proteomes" id="UP000316184">
    <property type="component" value="Unassembled WGS sequence"/>
</dbReference>
<dbReference type="SUPFAM" id="SSF81301">
    <property type="entry name" value="Nucleotidyltransferase"/>
    <property type="match status" value="1"/>
</dbReference>
<reference evidence="1 2" key="1">
    <citation type="submission" date="2019-06" db="EMBL/GenBank/DDBJ databases">
        <title>Sequencing the genomes of 1000 actinobacteria strains.</title>
        <authorList>
            <person name="Klenk H.-P."/>
        </authorList>
    </citation>
    <scope>NUCLEOTIDE SEQUENCE [LARGE SCALE GENOMIC DNA]</scope>
    <source>
        <strain evidence="1 2">DSM 46699</strain>
    </source>
</reference>
<dbReference type="AlphaFoldDB" id="A0A561U4V1"/>
<evidence type="ECO:0000313" key="2">
    <source>
        <dbReference type="Proteomes" id="UP000316184"/>
    </source>
</evidence>
<dbReference type="PANTHER" id="PTHR34822:SF1">
    <property type="entry name" value="GRPB FAMILY PROTEIN"/>
    <property type="match status" value="1"/>
</dbReference>
<dbReference type="PANTHER" id="PTHR34822">
    <property type="entry name" value="GRPB DOMAIN PROTEIN (AFU_ORTHOLOGUE AFUA_1G01530)"/>
    <property type="match status" value="1"/>
</dbReference>
<proteinExistence type="predicted"/>
<sequence>MAVHADDSSSPPAWAVEDIHVVDADPDWARLADVFAGEVRALLGDELTGPIVHVGSTAVPGLPAKPVIDLQATADDPSVAIGSAQEALAAASWYFVPRELDRRPWRWFVVRADQAGEHRLAHLHLMRPGEPRWEQQLTFRDQLRGSPALVDEYARLKVAAALRHPHDRDAYTAAKTAFVRRVLGGSQSTG</sequence>
<accession>A0A561U4V1</accession>
<dbReference type="InterPro" id="IPR043519">
    <property type="entry name" value="NT_sf"/>
</dbReference>
<keyword evidence="1" id="KW-0808">Transferase</keyword>
<organism evidence="1 2">
    <name type="scientific">Saccharopolyspora dendranthemae</name>
    <dbReference type="NCBI Taxonomy" id="1181886"/>
    <lineage>
        <taxon>Bacteria</taxon>
        <taxon>Bacillati</taxon>
        <taxon>Actinomycetota</taxon>
        <taxon>Actinomycetes</taxon>
        <taxon>Pseudonocardiales</taxon>
        <taxon>Pseudonocardiaceae</taxon>
        <taxon>Saccharopolyspora</taxon>
    </lineage>
</organism>
<dbReference type="EMBL" id="VIWX01000003">
    <property type="protein sequence ID" value="TWF94390.1"/>
    <property type="molecule type" value="Genomic_DNA"/>
</dbReference>
<evidence type="ECO:0000313" key="1">
    <source>
        <dbReference type="EMBL" id="TWF94390.1"/>
    </source>
</evidence>
<dbReference type="GO" id="GO:0016740">
    <property type="term" value="F:transferase activity"/>
    <property type="evidence" value="ECO:0007669"/>
    <property type="project" value="UniProtKB-KW"/>
</dbReference>